<organism evidence="3 4">
    <name type="scientific">Candidatus Synechococcus spongiarum 142</name>
    <dbReference type="NCBI Taxonomy" id="1608213"/>
    <lineage>
        <taxon>Bacteria</taxon>
        <taxon>Bacillati</taxon>
        <taxon>Cyanobacteriota</taxon>
        <taxon>Cyanophyceae</taxon>
        <taxon>Synechococcales</taxon>
        <taxon>Synechococcaceae</taxon>
        <taxon>Synechococcus</taxon>
    </lineage>
</organism>
<keyword evidence="1" id="KW-0472">Membrane</keyword>
<reference evidence="3 4" key="1">
    <citation type="submission" date="2015-01" db="EMBL/GenBank/DDBJ databases">
        <title>Lifestyle Evolution in Cyanobacterial Symbionts of Sponges.</title>
        <authorList>
            <person name="Burgsdorf I."/>
            <person name="Slaby B.M."/>
            <person name="Handley K.M."/>
            <person name="Haber M."/>
            <person name="Blom J."/>
            <person name="Marshall C.W."/>
            <person name="Gilbert J.A."/>
            <person name="Hentschel U."/>
            <person name="Steindler L."/>
        </authorList>
    </citation>
    <scope>NUCLEOTIDE SEQUENCE [LARGE SCALE GENOMIC DNA]</scope>
    <source>
        <strain evidence="3">142</strain>
    </source>
</reference>
<evidence type="ECO:0000256" key="2">
    <source>
        <dbReference type="SAM" id="SignalP"/>
    </source>
</evidence>
<protein>
    <submittedName>
        <fullName evidence="3">Uncharacterized protein</fullName>
    </submittedName>
</protein>
<feature type="signal peptide" evidence="2">
    <location>
        <begin position="1"/>
        <end position="28"/>
    </location>
</feature>
<sequence>MNRSLAQLLAAPTAASMLFVMPASIAQAQNGDSPEPGRAFPQSLATPDGGIEFVTSLLGSLGSLGSLGLVYFSLLKETKAKVENMEKKITAFEKSFKNSLDANQQNVIKEIKSDINLSIKKLSGEDIKDLREIVENVGSNVHTIKNKLS</sequence>
<evidence type="ECO:0000256" key="1">
    <source>
        <dbReference type="SAM" id="Phobius"/>
    </source>
</evidence>
<feature type="chain" id="PRO_5026747945" evidence="2">
    <location>
        <begin position="29"/>
        <end position="149"/>
    </location>
</feature>
<comment type="caution">
    <text evidence="3">The sequence shown here is derived from an EMBL/GenBank/DDBJ whole genome shotgun (WGS) entry which is preliminary data.</text>
</comment>
<evidence type="ECO:0000313" key="3">
    <source>
        <dbReference type="EMBL" id="KKZ11035.1"/>
    </source>
</evidence>
<keyword evidence="2" id="KW-0732">Signal</keyword>
<name>A0A6N3X6N8_9SYNE</name>
<dbReference type="EMBL" id="JXUO01000294">
    <property type="protein sequence ID" value="KKZ11035.1"/>
    <property type="molecule type" value="Genomic_DNA"/>
</dbReference>
<gene>
    <name evidence="3" type="ORF">TH68_09460</name>
</gene>
<keyword evidence="1" id="KW-0812">Transmembrane</keyword>
<proteinExistence type="predicted"/>
<feature type="transmembrane region" description="Helical" evidence="1">
    <location>
        <begin position="52"/>
        <end position="75"/>
    </location>
</feature>
<keyword evidence="1" id="KW-1133">Transmembrane helix</keyword>
<dbReference type="Proteomes" id="UP000035054">
    <property type="component" value="Unassembled WGS sequence"/>
</dbReference>
<evidence type="ECO:0000313" key="4">
    <source>
        <dbReference type="Proteomes" id="UP000035054"/>
    </source>
</evidence>
<dbReference type="AlphaFoldDB" id="A0A6N3X6N8"/>
<accession>A0A6N3X6N8</accession>